<dbReference type="GO" id="GO:0005634">
    <property type="term" value="C:nucleus"/>
    <property type="evidence" value="ECO:0007669"/>
    <property type="project" value="TreeGrafter"/>
</dbReference>
<evidence type="ECO:0000256" key="6">
    <source>
        <dbReference type="ARBA" id="ARBA00023306"/>
    </source>
</evidence>
<evidence type="ECO:0000313" key="11">
    <source>
        <dbReference type="EMBL" id="KAB0800240.1"/>
    </source>
</evidence>
<dbReference type="PANTHER" id="PTHR10828:SF17">
    <property type="entry name" value="PROTEIN-TYROSINE-PHOSPHATASE"/>
    <property type="match status" value="1"/>
</dbReference>
<dbReference type="SUPFAM" id="SSF52821">
    <property type="entry name" value="Rhodanese/Cell cycle control phosphatase"/>
    <property type="match status" value="1"/>
</dbReference>
<gene>
    <name evidence="11" type="ORF">PPYR_05980</name>
    <name evidence="10" type="ORF">PPYR_15472</name>
</gene>
<accession>A0A1Y1MPN8</accession>
<dbReference type="Proteomes" id="UP000327044">
    <property type="component" value="Unassembled WGS sequence"/>
</dbReference>
<reference evidence="10 12" key="2">
    <citation type="journal article" date="2018" name="Elife">
        <title>Firefly genomes illuminate parallel origins of bioluminescence in beetles.</title>
        <authorList>
            <person name="Fallon T.R."/>
            <person name="Lower S.E."/>
            <person name="Chang C.H."/>
            <person name="Bessho-Uehara M."/>
            <person name="Martin G.J."/>
            <person name="Bewick A.J."/>
            <person name="Behringer M."/>
            <person name="Debat H.J."/>
            <person name="Wong I."/>
            <person name="Day J.C."/>
            <person name="Suvorov A."/>
            <person name="Silva C.J."/>
            <person name="Stanger-Hall K.F."/>
            <person name="Hall D.W."/>
            <person name="Schmitz R.J."/>
            <person name="Nelson D.R."/>
            <person name="Lewis S.M."/>
            <person name="Shigenobu S."/>
            <person name="Bybee S.M."/>
            <person name="Larracuente A.M."/>
            <person name="Oba Y."/>
            <person name="Weng J.K."/>
        </authorList>
    </citation>
    <scope>NUCLEOTIDE SEQUENCE [LARGE SCALE GENOMIC DNA]</scope>
    <source>
        <strain evidence="10">1611_PpyrPB1</strain>
        <tissue evidence="10">Whole body</tissue>
    </source>
</reference>
<evidence type="ECO:0000256" key="5">
    <source>
        <dbReference type="ARBA" id="ARBA00022912"/>
    </source>
</evidence>
<evidence type="ECO:0000256" key="2">
    <source>
        <dbReference type="ARBA" id="ARBA00013064"/>
    </source>
</evidence>
<evidence type="ECO:0000313" key="12">
    <source>
        <dbReference type="Proteomes" id="UP000327044"/>
    </source>
</evidence>
<proteinExistence type="inferred from homology"/>
<dbReference type="EMBL" id="GEZM01024985">
    <property type="protein sequence ID" value="JAV87654.1"/>
    <property type="molecule type" value="Transcribed_RNA"/>
</dbReference>
<dbReference type="Gene3D" id="3.40.250.10">
    <property type="entry name" value="Rhodanese-like domain"/>
    <property type="match status" value="1"/>
</dbReference>
<dbReference type="GO" id="GO:0004725">
    <property type="term" value="F:protein tyrosine phosphatase activity"/>
    <property type="evidence" value="ECO:0007669"/>
    <property type="project" value="UniProtKB-EC"/>
</dbReference>
<dbReference type="EC" id="3.1.3.48" evidence="2"/>
<dbReference type="EMBL" id="VVIM01001701">
    <property type="protein sequence ID" value="KAB0790195.1"/>
    <property type="molecule type" value="Genomic_DNA"/>
</dbReference>
<keyword evidence="5" id="KW-0904">Protein phosphatase</keyword>
<comment type="catalytic activity">
    <reaction evidence="7">
        <text>O-phospho-L-tyrosyl-[protein] + H2O = L-tyrosyl-[protein] + phosphate</text>
        <dbReference type="Rhea" id="RHEA:10684"/>
        <dbReference type="Rhea" id="RHEA-COMP:10136"/>
        <dbReference type="Rhea" id="RHEA-COMP:20101"/>
        <dbReference type="ChEBI" id="CHEBI:15377"/>
        <dbReference type="ChEBI" id="CHEBI:43474"/>
        <dbReference type="ChEBI" id="CHEBI:46858"/>
        <dbReference type="ChEBI" id="CHEBI:61978"/>
        <dbReference type="EC" id="3.1.3.48"/>
    </reaction>
</comment>
<evidence type="ECO:0000256" key="3">
    <source>
        <dbReference type="ARBA" id="ARBA00022618"/>
    </source>
</evidence>
<dbReference type="GO" id="GO:0032502">
    <property type="term" value="P:developmental process"/>
    <property type="evidence" value="ECO:0007669"/>
    <property type="project" value="UniProtKB-ARBA"/>
</dbReference>
<dbReference type="InterPro" id="IPR000751">
    <property type="entry name" value="MPI_Phosphatase"/>
</dbReference>
<dbReference type="GO" id="GO:0051301">
    <property type="term" value="P:cell division"/>
    <property type="evidence" value="ECO:0007669"/>
    <property type="project" value="UniProtKB-KW"/>
</dbReference>
<dbReference type="GO" id="GO:0010971">
    <property type="term" value="P:positive regulation of G2/M transition of mitotic cell cycle"/>
    <property type="evidence" value="ECO:0007669"/>
    <property type="project" value="TreeGrafter"/>
</dbReference>
<dbReference type="FunCoup" id="A0A1Y1MPN8">
    <property type="interactions" value="478"/>
</dbReference>
<keyword evidence="4" id="KW-0378">Hydrolase</keyword>
<evidence type="ECO:0000313" key="9">
    <source>
        <dbReference type="EMBL" id="JAV87654.1"/>
    </source>
</evidence>
<feature type="domain" description="Rhodanese" evidence="8">
    <location>
        <begin position="331"/>
        <end position="440"/>
    </location>
</feature>
<evidence type="ECO:0000256" key="1">
    <source>
        <dbReference type="ARBA" id="ARBA00011065"/>
    </source>
</evidence>
<evidence type="ECO:0000256" key="7">
    <source>
        <dbReference type="ARBA" id="ARBA00051722"/>
    </source>
</evidence>
<keyword evidence="3" id="KW-0132">Cell division</keyword>
<dbReference type="Pfam" id="PF00581">
    <property type="entry name" value="Rhodanese"/>
    <property type="match status" value="1"/>
</dbReference>
<keyword evidence="12" id="KW-1185">Reference proteome</keyword>
<dbReference type="GO" id="GO:0000086">
    <property type="term" value="P:G2/M transition of mitotic cell cycle"/>
    <property type="evidence" value="ECO:0007669"/>
    <property type="project" value="TreeGrafter"/>
</dbReference>
<name>A0A1Y1MPN8_PHOPY</name>
<evidence type="ECO:0000256" key="4">
    <source>
        <dbReference type="ARBA" id="ARBA00022801"/>
    </source>
</evidence>
<dbReference type="GO" id="GO:0005737">
    <property type="term" value="C:cytoplasm"/>
    <property type="evidence" value="ECO:0007669"/>
    <property type="project" value="TreeGrafter"/>
</dbReference>
<reference evidence="10" key="3">
    <citation type="submission" date="2019-08" db="EMBL/GenBank/DDBJ databases">
        <authorList>
            <consortium name="Photinus pyralis genome working group"/>
            <person name="Fallon T.R."/>
            <person name="Sander Lower S.E."/>
            <person name="Weng J.-K."/>
        </authorList>
    </citation>
    <scope>NUCLEOTIDE SEQUENCE</scope>
    <source>
        <strain evidence="10">1611_PpyrPB1</strain>
        <tissue evidence="10">Whole body</tissue>
    </source>
</reference>
<dbReference type="GO" id="GO:0010256">
    <property type="term" value="P:endomembrane system organization"/>
    <property type="evidence" value="ECO:0007669"/>
    <property type="project" value="UniProtKB-ARBA"/>
</dbReference>
<keyword evidence="6" id="KW-0131">Cell cycle</keyword>
<dbReference type="OrthoDB" id="26523at2759"/>
<organism evidence="9">
    <name type="scientific">Photinus pyralis</name>
    <name type="common">Common eastern firefly</name>
    <name type="synonym">Lampyris pyralis</name>
    <dbReference type="NCBI Taxonomy" id="7054"/>
    <lineage>
        <taxon>Eukaryota</taxon>
        <taxon>Metazoa</taxon>
        <taxon>Ecdysozoa</taxon>
        <taxon>Arthropoda</taxon>
        <taxon>Hexapoda</taxon>
        <taxon>Insecta</taxon>
        <taxon>Pterygota</taxon>
        <taxon>Neoptera</taxon>
        <taxon>Endopterygota</taxon>
        <taxon>Coleoptera</taxon>
        <taxon>Polyphaga</taxon>
        <taxon>Elateriformia</taxon>
        <taxon>Elateroidea</taxon>
        <taxon>Lampyridae</taxon>
        <taxon>Lampyrinae</taxon>
        <taxon>Photinus</taxon>
    </lineage>
</organism>
<dbReference type="GO" id="GO:0110032">
    <property type="term" value="P:positive regulation of G2/MI transition of meiotic cell cycle"/>
    <property type="evidence" value="ECO:0007669"/>
    <property type="project" value="TreeGrafter"/>
</dbReference>
<dbReference type="InParanoid" id="A0A1Y1MPN8"/>
<dbReference type="PRINTS" id="PR00716">
    <property type="entry name" value="MPIPHPHTASE"/>
</dbReference>
<reference evidence="9" key="1">
    <citation type="journal article" date="2016" name="Sci. Rep.">
        <title>Molecular characterization of firefly nuptial gifts: a multi-omics approach sheds light on postcopulatory sexual selection.</title>
        <authorList>
            <person name="Al-Wathiqui N."/>
            <person name="Fallon T.R."/>
            <person name="South A."/>
            <person name="Weng J.K."/>
            <person name="Lewis S.M."/>
        </authorList>
    </citation>
    <scope>NUCLEOTIDE SEQUENCE</scope>
</reference>
<comment type="similarity">
    <text evidence="1">Belongs to the MPI phosphatase family.</text>
</comment>
<dbReference type="PROSITE" id="PS50206">
    <property type="entry name" value="RHODANESE_3"/>
    <property type="match status" value="1"/>
</dbReference>
<dbReference type="SMART" id="SM00450">
    <property type="entry name" value="RHOD"/>
    <property type="match status" value="1"/>
</dbReference>
<dbReference type="InterPro" id="IPR001763">
    <property type="entry name" value="Rhodanese-like_dom"/>
</dbReference>
<dbReference type="EMBL" id="VVIM01000004">
    <property type="protein sequence ID" value="KAB0800240.1"/>
    <property type="molecule type" value="Genomic_DNA"/>
</dbReference>
<evidence type="ECO:0000313" key="10">
    <source>
        <dbReference type="EMBL" id="KAB0790195.1"/>
    </source>
</evidence>
<dbReference type="PANTHER" id="PTHR10828">
    <property type="entry name" value="M-PHASE INDUCER PHOSPHATASE DUAL SPECIFICITY PHOSPHATASE CDC25"/>
    <property type="match status" value="1"/>
</dbReference>
<sequence length="485" mass="55314">MFWDSGNGACELCECSSMVKEGCQVSENCCSAFHHDSCSGKENVQQTFCNSPLKNESDLSLYSSSSPDRPNCGRYSLDRCDHQRFPLKEHDQNSQDSGYEASCTSDESKFFEFARSLGVTPRQCSPMKPCSLSFGSMDSMDDEFLELVDLEKPMDENTQLPTDFNSLLNDPFSTAVNSREISPDFNVSHRAQLRRAISYDNSGRTPNSSRVRSCLFKKDDVDFRSFKRPEPPIVFKSPIQNKRTKVVENTCSVPEMETSVILPQRPIFGRSMSATEESIKYALHRSSTEPDLIGDFSTVFCLPLTTGRHQDLKSITPQTLAALIRGEYRGVVNSFKVIDCRYPYEFNGGHIERATNLFTKEQVVSHLLDTPLSSSDKASRNILVFHCEFSSERGPNLYRFLRKCDRLRNTDSYPTLHYPEIYLLEGGYKGFFEQYSELCVPKAYLPMLDSNHSNDLRHFRAKSKTWNADKFRSNKEFSFKRLGFP</sequence>
<dbReference type="FunFam" id="3.40.250.10:FF:000036">
    <property type="entry name" value="M-phase inducer phosphatase"/>
    <property type="match status" value="1"/>
</dbReference>
<dbReference type="InterPro" id="IPR036873">
    <property type="entry name" value="Rhodanese-like_dom_sf"/>
</dbReference>
<evidence type="ECO:0000259" key="8">
    <source>
        <dbReference type="PROSITE" id="PS50206"/>
    </source>
</evidence>
<protein>
    <recommendedName>
        <fullName evidence="2">protein-tyrosine-phosphatase</fullName>
        <ecNumber evidence="2">3.1.3.48</ecNumber>
    </recommendedName>
</protein>
<dbReference type="AlphaFoldDB" id="A0A1Y1MPN8"/>
<dbReference type="CDD" id="cd01530">
    <property type="entry name" value="Cdc25"/>
    <property type="match status" value="1"/>
</dbReference>
<dbReference type="GO" id="GO:0009794">
    <property type="term" value="P:regulation of mitotic cell cycle, embryonic"/>
    <property type="evidence" value="ECO:0007669"/>
    <property type="project" value="UniProtKB-ARBA"/>
</dbReference>